<comment type="similarity">
    <text evidence="2">Belongs to the THOC2 family.</text>
</comment>
<name>A0A2S2QLX3_9HEMI</name>
<dbReference type="PANTHER" id="PTHR21597">
    <property type="entry name" value="THO2 PROTEIN"/>
    <property type="match status" value="1"/>
</dbReference>
<organism evidence="10">
    <name type="scientific">Sipha flava</name>
    <name type="common">yellow sugarcane aphid</name>
    <dbReference type="NCBI Taxonomy" id="143950"/>
    <lineage>
        <taxon>Eukaryota</taxon>
        <taxon>Metazoa</taxon>
        <taxon>Ecdysozoa</taxon>
        <taxon>Arthropoda</taxon>
        <taxon>Hexapoda</taxon>
        <taxon>Insecta</taxon>
        <taxon>Pterygota</taxon>
        <taxon>Neoptera</taxon>
        <taxon>Paraneoptera</taxon>
        <taxon>Hemiptera</taxon>
        <taxon>Sternorrhyncha</taxon>
        <taxon>Aphidomorpha</taxon>
        <taxon>Aphidoidea</taxon>
        <taxon>Aphididae</taxon>
        <taxon>Sipha</taxon>
    </lineage>
</organism>
<feature type="region of interest" description="Disordered" evidence="6">
    <location>
        <begin position="1193"/>
        <end position="1214"/>
    </location>
</feature>
<evidence type="ECO:0000256" key="3">
    <source>
        <dbReference type="ARBA" id="ARBA00019596"/>
    </source>
</evidence>
<evidence type="ECO:0000256" key="1">
    <source>
        <dbReference type="ARBA" id="ARBA00004123"/>
    </source>
</evidence>
<dbReference type="Proteomes" id="UP000694846">
    <property type="component" value="Unplaced"/>
</dbReference>
<evidence type="ECO:0000313" key="12">
    <source>
        <dbReference type="RefSeq" id="XP_025411385.1"/>
    </source>
</evidence>
<dbReference type="OrthoDB" id="29024at2759"/>
<keyword evidence="4" id="KW-0539">Nucleus</keyword>
<feature type="compositionally biased region" description="Basic residues" evidence="6">
    <location>
        <begin position="1410"/>
        <end position="1419"/>
    </location>
</feature>
<evidence type="ECO:0000313" key="11">
    <source>
        <dbReference type="Proteomes" id="UP000694846"/>
    </source>
</evidence>
<feature type="domain" description="THO complex subunit 2 N-terminal" evidence="9">
    <location>
        <begin position="26"/>
        <end position="399"/>
    </location>
</feature>
<protein>
    <recommendedName>
        <fullName evidence="3">THO complex subunit 2</fullName>
    </recommendedName>
</protein>
<dbReference type="Pfam" id="PF11262">
    <property type="entry name" value="Tho2"/>
    <property type="match status" value="1"/>
</dbReference>
<feature type="region of interest" description="Disordered" evidence="6">
    <location>
        <begin position="1271"/>
        <end position="1291"/>
    </location>
</feature>
<evidence type="ECO:0000259" key="8">
    <source>
        <dbReference type="Pfam" id="PF11732"/>
    </source>
</evidence>
<evidence type="ECO:0000313" key="10">
    <source>
        <dbReference type="EMBL" id="MBY78673.1"/>
    </source>
</evidence>
<evidence type="ECO:0000256" key="2">
    <source>
        <dbReference type="ARBA" id="ARBA00007857"/>
    </source>
</evidence>
<gene>
    <name evidence="10" type="primary">Thoc2_1</name>
    <name evidence="12" type="synonym">LOC112684217</name>
    <name evidence="10" type="ORF">g.28909</name>
</gene>
<feature type="compositionally biased region" description="Basic residues" evidence="6">
    <location>
        <begin position="1472"/>
        <end position="1485"/>
    </location>
</feature>
<evidence type="ECO:0000256" key="4">
    <source>
        <dbReference type="ARBA" id="ARBA00023242"/>
    </source>
</evidence>
<proteinExistence type="inferred from homology"/>
<dbReference type="InterPro" id="IPR021726">
    <property type="entry name" value="THO_THOC2_N"/>
</dbReference>
<dbReference type="InterPro" id="IPR032302">
    <property type="entry name" value="THOC2_N"/>
</dbReference>
<feature type="region of interest" description="Disordered" evidence="6">
    <location>
        <begin position="1342"/>
        <end position="1485"/>
    </location>
</feature>
<evidence type="ECO:0000259" key="9">
    <source>
        <dbReference type="Pfam" id="PF16134"/>
    </source>
</evidence>
<dbReference type="PANTHER" id="PTHR21597:SF0">
    <property type="entry name" value="THO COMPLEX SUBUNIT 2"/>
    <property type="match status" value="1"/>
</dbReference>
<dbReference type="Pfam" id="PF11732">
    <property type="entry name" value="Thoc2"/>
    <property type="match status" value="1"/>
</dbReference>
<dbReference type="GO" id="GO:0003729">
    <property type="term" value="F:mRNA binding"/>
    <property type="evidence" value="ECO:0007669"/>
    <property type="project" value="TreeGrafter"/>
</dbReference>
<reference evidence="12" key="2">
    <citation type="submission" date="2025-04" db="UniProtKB">
        <authorList>
            <consortium name="RefSeq"/>
        </authorList>
    </citation>
    <scope>IDENTIFICATION</scope>
    <source>
        <tissue evidence="12">Whole body</tissue>
    </source>
</reference>
<dbReference type="EMBL" id="GGMS01009470">
    <property type="protein sequence ID" value="MBY78673.1"/>
    <property type="molecule type" value="Transcribed_RNA"/>
</dbReference>
<dbReference type="GO" id="GO:0006406">
    <property type="term" value="P:mRNA export from nucleus"/>
    <property type="evidence" value="ECO:0007669"/>
    <property type="project" value="InterPro"/>
</dbReference>
<evidence type="ECO:0000256" key="5">
    <source>
        <dbReference type="ARBA" id="ARBA00047033"/>
    </source>
</evidence>
<evidence type="ECO:0000256" key="6">
    <source>
        <dbReference type="SAM" id="MobiDB-lite"/>
    </source>
</evidence>
<accession>A0A2S2QLX3</accession>
<dbReference type="GO" id="GO:0000445">
    <property type="term" value="C:THO complex part of transcription export complex"/>
    <property type="evidence" value="ECO:0007669"/>
    <property type="project" value="TreeGrafter"/>
</dbReference>
<dbReference type="Pfam" id="PF16134">
    <property type="entry name" value="THOC2_N"/>
    <property type="match status" value="2"/>
</dbReference>
<feature type="domain" description="THO complex subunitTHOC2 N-terminal" evidence="8">
    <location>
        <begin position="550"/>
        <end position="623"/>
    </location>
</feature>
<comment type="subcellular location">
    <subcellularLocation>
        <location evidence="1">Nucleus</location>
    </subcellularLocation>
</comment>
<feature type="domain" description="THO complex subunit 2 N-terminal" evidence="9">
    <location>
        <begin position="401"/>
        <end position="548"/>
    </location>
</feature>
<dbReference type="InterPro" id="IPR021418">
    <property type="entry name" value="THO_THOC2_C"/>
</dbReference>
<comment type="subunit">
    <text evidence="5">Component of the THO subcomplex, which is composed of THOC1, THOC2, THOC3, THOC5, THOC6 and THOC7. The THO subcomplex interacts with DDX39B to form the THO-DDX39B complex which multimerizes into a 28-subunit tetrameric assembly. Component of the transcription/export (TREX) complex at least composed of ALYREF/THOC4, DDX39B, SARNP/CIP29, CHTOP and the THO subcomplex; in the complex interacts with THOC1, THOC3, THOC5, THOC7 and DDX39B. TREX seems to have a dynamic structure involving ATP-dependent remodeling. Interacts with POLDIP3 and ZC3H11A.</text>
</comment>
<evidence type="ECO:0000259" key="7">
    <source>
        <dbReference type="Pfam" id="PF11262"/>
    </source>
</evidence>
<dbReference type="GO" id="GO:0006397">
    <property type="term" value="P:mRNA processing"/>
    <property type="evidence" value="ECO:0007669"/>
    <property type="project" value="InterPro"/>
</dbReference>
<keyword evidence="11" id="KW-1185">Reference proteome</keyword>
<dbReference type="RefSeq" id="XP_025411385.1">
    <property type="nucleotide sequence ID" value="XM_025555600.1"/>
</dbReference>
<feature type="compositionally biased region" description="Basic and acidic residues" evidence="6">
    <location>
        <begin position="1420"/>
        <end position="1471"/>
    </location>
</feature>
<dbReference type="InterPro" id="IPR040007">
    <property type="entry name" value="Tho2"/>
</dbReference>
<sequence length="1485" mass="171149">MDKYENWGTAEKNEFLAKCHEFVNTSKSEFSLTINSNGNPTDLAKAILSLLIACIKGKIKMTMGLSILSDICSNTEVASVVMDVFNYLDTETALSDNVGPDREYFSNFVKESQKLLTDKLLKERLEIDSLKDIKLLNNIFSTKFIKIKTKLFYKQRKYNLFREESEGYSKLVTELNSDNMDPKIMLEIIKSLIGCFNLDPNRVLDIILDSFEHHTDNKAENFFIPLLRDYMPESQRLTEVLAFKLRQVNDLTRSSYRLIALLIQYNLIELDNIYPWLTPDDKDIKSNWEKDMKIEQDYLRKASSMIVTKTPESESTEDNIEPKSKENQKFCLCEAMLEIGDWKNAQVLIKRFPEYYVVEHPPIGDALCFLINQVIQPVYIHVFNLHSKSMKHLSVTQQNSRSIKPVTTLEEFHDIVLPMLITLGPGLYRDPVLMFKVVRIVREALTNEGIENKDYVPSETGFYFDTLSLLDRVLLPALSLAEGSSISEHLWTLLQLYPYHCRYALYNSWKNDTHKYHPKLLAKKIDVQKKARSVMKRLCKDNTKPSSRVIGKISHYAPGYLFDYILGQIQVFDNLASIVVECLKYMTNLSFDVLGYCIVETLGKSGQDRVKHDGTSISVWLQSTASFCGAIFKKHPIELTGILQYVANQLKTENSLDLLILKEIVLRMAGVEVMEQITPDQIEAMSGGDHLKTEAGYYNQIRNTKKSSIRLKESLLDNNLAVALCLLIAQQRHSVIYKEHESIHIKLAGQLYDQCQDTLVQYGTFLGSTFSMEEYINHLPSVHDLLDQHHVHMDVAFFLARPMFNHSINTRFDVLRKADPNAKKSLPVRQTKYAEAHKEVMSSIVKSVVPLHPEKVWEDVSPGFLVTFWSLTLYDLCVPNEAYKREINKLKAQSTAMGDSKQASTKVKKEQERLGSIIAKLNDEKKKQQEHVEKIFFMLNQEKDSWFLSRSAKAAKNETITQFLQLCLFPRCIFTHTDAMYCAKFVQTLHSLKTANFSTLLCYDRLFCDITYSVTLCTENEAHRYGIFLNEMLKNVTRWHSTKDIFEKECATYPGFVTKCKNSDQFVQSSNDHVGYENFRHVCHKWHYKITKAMMVCLESKDYVQIRNSLIILIKIVNHFPVLAKLATLIEKKVEKVREDEKDKRQDLYTLATSYCGLLKGRASQFLKDSDFHQVTEKVSQVKNIVDNKSEVTKNNQSIKKKEDQVPEAKTPPLPVVNAINGTSVTEWVEAEKKVVDTKVKTEKRPLKISSTVSEKVNERIIVQENLTETLKEEKSDDSNDKKREKRQRDDNIEREKDLYLDVSKNHLSKDVTSSGSAVNHIIKAQVPVNISEKSISNDVEVASNGSHTATDKDIKRKKLDTSPITKLSMKHNSDVKSETNGSTLGEKKDKKVKKTQSADPTSLKETRKDRKISRKRHERREDTTPELKRRKEDEKHIKSTDIRHDDITCDKHRSSREKSPHPKEWPERTESRHKRHSRTGDKRK</sequence>
<feature type="domain" description="THO complex subunitTHOC2 C-terminal" evidence="7">
    <location>
        <begin position="857"/>
        <end position="1159"/>
    </location>
</feature>
<reference evidence="10" key="1">
    <citation type="submission" date="2018-04" db="EMBL/GenBank/DDBJ databases">
        <title>Transcriptome assembly of Sipha flava.</title>
        <authorList>
            <person name="Scully E.D."/>
            <person name="Geib S.M."/>
            <person name="Palmer N.A."/>
            <person name="Koch K."/>
            <person name="Bradshaw J."/>
            <person name="Heng-Moss T."/>
            <person name="Sarath G."/>
        </authorList>
    </citation>
    <scope>NUCLEOTIDE SEQUENCE</scope>
</reference>